<evidence type="ECO:0000313" key="4">
    <source>
        <dbReference type="EMBL" id="MFD1181352.1"/>
    </source>
</evidence>
<keyword evidence="2 3" id="KW-0472">Membrane</keyword>
<comment type="caution">
    <text evidence="4">The sequence shown here is derived from an EMBL/GenBank/DDBJ whole genome shotgun (WGS) entry which is preliminary data.</text>
</comment>
<dbReference type="InterPro" id="IPR004995">
    <property type="entry name" value="Spore_Ger"/>
</dbReference>
<protein>
    <submittedName>
        <fullName evidence="4">Spore germination protein</fullName>
    </submittedName>
</protein>
<feature type="transmembrane region" description="Helical" evidence="3">
    <location>
        <begin position="321"/>
        <end position="342"/>
    </location>
</feature>
<sequence>MKLPDQIRNRFEQDGDFFIEGHILAEPPVRIMGFKSLVDLPKTWANLQSRVQEADPDIASDTHSSPASALTVLNKLGQKISEPDESRLLAALTAGDLIICYEDPETYLDVVPIPITLTRSIEQPLNENVLQGSASAFNDDLATNIGLLKRELNTASLRTQVYLAGNNSPRKLALLYLEGQVEPALLQEVSERLEAKKSWDLYNLQRLCKALGFQPWKAVPKLYTTELPMEAAHALRQGRVVLFLDRFPFAMILPALIGDMFMMENDRNYPILFMHLIRGLRIAGILINLIMPGLYVALVSVNPEVLRIELALTIAESRSGVPYPAFIETLLLLIVLELIIVASVRLPKSVGPTLTVVGGIILGQAVVEAKLVSSLLIIILAATSIANSAVVGFQNSLPIRLFKYLTLVLASLYGVLGVMSGLVIICAYLASVTTYGIPYLHFIKPKDDSNG</sequence>
<gene>
    <name evidence="4" type="ORF">ACFQ2Z_08280</name>
</gene>
<evidence type="ECO:0000256" key="1">
    <source>
        <dbReference type="ARBA" id="ARBA00005278"/>
    </source>
</evidence>
<evidence type="ECO:0000256" key="3">
    <source>
        <dbReference type="SAM" id="Phobius"/>
    </source>
</evidence>
<comment type="similarity">
    <text evidence="1">Belongs to the GerABKA family.</text>
</comment>
<dbReference type="RefSeq" id="WP_240268314.1">
    <property type="nucleotide sequence ID" value="NZ_JAKSXN010000010.1"/>
</dbReference>
<feature type="transmembrane region" description="Helical" evidence="3">
    <location>
        <begin position="282"/>
        <end position="301"/>
    </location>
</feature>
<proteinExistence type="inferred from homology"/>
<dbReference type="EMBL" id="JBHTKZ010000011">
    <property type="protein sequence ID" value="MFD1181352.1"/>
    <property type="molecule type" value="Genomic_DNA"/>
</dbReference>
<name>A0ABW3SA38_9BACL</name>
<accession>A0ABW3SA38</accession>
<dbReference type="InterPro" id="IPR050768">
    <property type="entry name" value="UPF0353/GerABKA_families"/>
</dbReference>
<feature type="transmembrane region" description="Helical" evidence="3">
    <location>
        <begin position="240"/>
        <end position="261"/>
    </location>
</feature>
<feature type="transmembrane region" description="Helical" evidence="3">
    <location>
        <begin position="405"/>
        <end position="430"/>
    </location>
</feature>
<feature type="transmembrane region" description="Helical" evidence="3">
    <location>
        <begin position="373"/>
        <end position="393"/>
    </location>
</feature>
<evidence type="ECO:0000313" key="5">
    <source>
        <dbReference type="Proteomes" id="UP001597211"/>
    </source>
</evidence>
<dbReference type="PANTHER" id="PTHR22550:SF5">
    <property type="entry name" value="LEUCINE ZIPPER PROTEIN 4"/>
    <property type="match status" value="1"/>
</dbReference>
<keyword evidence="3" id="KW-0812">Transmembrane</keyword>
<keyword evidence="3" id="KW-1133">Transmembrane helix</keyword>
<dbReference type="Pfam" id="PF03323">
    <property type="entry name" value="GerA"/>
    <property type="match status" value="1"/>
</dbReference>
<organism evidence="4 5">
    <name type="scientific">Paenibacillus timonensis</name>
    <dbReference type="NCBI Taxonomy" id="225915"/>
    <lineage>
        <taxon>Bacteria</taxon>
        <taxon>Bacillati</taxon>
        <taxon>Bacillota</taxon>
        <taxon>Bacilli</taxon>
        <taxon>Bacillales</taxon>
        <taxon>Paenibacillaceae</taxon>
        <taxon>Paenibacillus</taxon>
    </lineage>
</organism>
<keyword evidence="5" id="KW-1185">Reference proteome</keyword>
<dbReference type="PIRSF" id="PIRSF005690">
    <property type="entry name" value="GerBA"/>
    <property type="match status" value="1"/>
</dbReference>
<dbReference type="Proteomes" id="UP001597211">
    <property type="component" value="Unassembled WGS sequence"/>
</dbReference>
<dbReference type="PANTHER" id="PTHR22550">
    <property type="entry name" value="SPORE GERMINATION PROTEIN"/>
    <property type="match status" value="1"/>
</dbReference>
<evidence type="ECO:0000256" key="2">
    <source>
        <dbReference type="ARBA" id="ARBA00023136"/>
    </source>
</evidence>
<reference evidence="5" key="1">
    <citation type="journal article" date="2019" name="Int. J. Syst. Evol. Microbiol.">
        <title>The Global Catalogue of Microorganisms (GCM) 10K type strain sequencing project: providing services to taxonomists for standard genome sequencing and annotation.</title>
        <authorList>
            <consortium name="The Broad Institute Genomics Platform"/>
            <consortium name="The Broad Institute Genome Sequencing Center for Infectious Disease"/>
            <person name="Wu L."/>
            <person name="Ma J."/>
        </authorList>
    </citation>
    <scope>NUCLEOTIDE SEQUENCE [LARGE SCALE GENOMIC DNA]</scope>
    <source>
        <strain evidence="5">CCUG 48216</strain>
    </source>
</reference>